<organism evidence="1">
    <name type="scientific">Triticum aestivum</name>
    <name type="common">Wheat</name>
    <dbReference type="NCBI Taxonomy" id="4565"/>
    <lineage>
        <taxon>Eukaryota</taxon>
        <taxon>Viridiplantae</taxon>
        <taxon>Streptophyta</taxon>
        <taxon>Embryophyta</taxon>
        <taxon>Tracheophyta</taxon>
        <taxon>Spermatophyta</taxon>
        <taxon>Magnoliopsida</taxon>
        <taxon>Liliopsida</taxon>
        <taxon>Poales</taxon>
        <taxon>Poaceae</taxon>
        <taxon>BOP clade</taxon>
        <taxon>Pooideae</taxon>
        <taxon>Triticodae</taxon>
        <taxon>Triticeae</taxon>
        <taxon>Triticinae</taxon>
        <taxon>Triticum</taxon>
    </lineage>
</organism>
<reference evidence="1" key="1">
    <citation type="submission" date="2018-08" db="EMBL/GenBank/DDBJ databases">
        <authorList>
            <person name="Rossello M."/>
        </authorList>
    </citation>
    <scope>NUCLEOTIDE SEQUENCE [LARGE SCALE GENOMIC DNA]</scope>
    <source>
        <strain evidence="1">cv. Chinese Spring</strain>
    </source>
</reference>
<dbReference type="PANTHER" id="PTHR35828:SF34">
    <property type="entry name" value="F-BOX DOMAIN-CONTAINING PROTEIN"/>
    <property type="match status" value="1"/>
</dbReference>
<dbReference type="OMA" id="GMETFHI"/>
<dbReference type="Gramene" id="TraesCS7D02G497100.1">
    <property type="protein sequence ID" value="TraesCS7D02G497100.1.cds1"/>
    <property type="gene ID" value="TraesCS7D02G497100"/>
</dbReference>
<dbReference type="Proteomes" id="UP000019116">
    <property type="component" value="Chromosome 7D"/>
</dbReference>
<proteinExistence type="predicted"/>
<accession>A0A3B6TLU0</accession>
<dbReference type="Gramene" id="TraesCAD_scaffold_159233_01G000100.1">
    <property type="protein sequence ID" value="TraesCAD_scaffold_159233_01G000100.1"/>
    <property type="gene ID" value="TraesCAD_scaffold_159233_01G000100"/>
</dbReference>
<dbReference type="OrthoDB" id="719408at2759"/>
<name>A0A3B6TLU0_WHEAT</name>
<protein>
    <recommendedName>
        <fullName evidence="3">F-box associated domain-containing protein</fullName>
    </recommendedName>
</protein>
<sequence>MCNLLAGTCDVLPLLSGGLNFGKSGYAILTSADCTTEQQPLLSSAGYSTFFKVLILGMVYDGLDPNLYTFSSREARWSKPTKIAFGTYGQIGDCRHPDAVVSRGKVHWRVGSWSVDVDTETNHISRIMITRSYSQMYDEPQLTATANGTLSVLLLSRPGLRLDIYTRQYQKKSYNGGTSKWLSAGTITLKPPGRMERRPRPIFLSVLGEKSGTMLLKDSQKQIYMADRETGVMEELTDCLDGLNRRKIILLEMDWSALFISRLSRW</sequence>
<dbReference type="AlphaFoldDB" id="A0A3B6TLU0"/>
<dbReference type="EnsemblPlants" id="TraesCS7D02G497100.1">
    <property type="protein sequence ID" value="TraesCS7D02G497100.1.cds1"/>
    <property type="gene ID" value="TraesCS7D02G497100"/>
</dbReference>
<dbReference type="Gramene" id="TraesCS7D03G1174300.1">
    <property type="protein sequence ID" value="TraesCS7D03G1174300.1.CDS1"/>
    <property type="gene ID" value="TraesCS7D03G1174300"/>
</dbReference>
<dbReference type="Gramene" id="TraesWEE_scaffold_182247_01G000100.1">
    <property type="protein sequence ID" value="TraesWEE_scaffold_182247_01G000100.1"/>
    <property type="gene ID" value="TraesWEE_scaffold_182247_01G000100"/>
</dbReference>
<evidence type="ECO:0000313" key="1">
    <source>
        <dbReference type="EnsemblPlants" id="TraesCS7D02G497100.1.cds1"/>
    </source>
</evidence>
<dbReference type="Gramene" id="TraesROB_scaffold_066821_01G000100.1">
    <property type="protein sequence ID" value="TraesROB_scaffold_066821_01G000100.1"/>
    <property type="gene ID" value="TraesROB_scaffold_066821_01G000100"/>
</dbReference>
<dbReference type="PANTHER" id="PTHR35828">
    <property type="entry name" value="OS08G0203800 PROTEIN-RELATED"/>
    <property type="match status" value="1"/>
</dbReference>
<reference evidence="1" key="2">
    <citation type="submission" date="2018-10" db="UniProtKB">
        <authorList>
            <consortium name="EnsemblPlants"/>
        </authorList>
    </citation>
    <scope>IDENTIFICATION</scope>
</reference>
<evidence type="ECO:0000313" key="2">
    <source>
        <dbReference type="Proteomes" id="UP000019116"/>
    </source>
</evidence>
<keyword evidence="2" id="KW-1185">Reference proteome</keyword>
<evidence type="ECO:0008006" key="3">
    <source>
        <dbReference type="Google" id="ProtNLM"/>
    </source>
</evidence>